<dbReference type="AlphaFoldDB" id="A0AAV7MC43"/>
<proteinExistence type="predicted"/>
<dbReference type="Proteomes" id="UP001066276">
    <property type="component" value="Chromosome 10"/>
</dbReference>
<name>A0AAV7MC43_PLEWA</name>
<dbReference type="PANTHER" id="PTHR19446">
    <property type="entry name" value="REVERSE TRANSCRIPTASES"/>
    <property type="match status" value="1"/>
</dbReference>
<reference evidence="1" key="1">
    <citation type="journal article" date="2022" name="bioRxiv">
        <title>Sequencing and chromosome-scale assembly of the giantPleurodeles waltlgenome.</title>
        <authorList>
            <person name="Brown T."/>
            <person name="Elewa A."/>
            <person name="Iarovenko S."/>
            <person name="Subramanian E."/>
            <person name="Araus A.J."/>
            <person name="Petzold A."/>
            <person name="Susuki M."/>
            <person name="Suzuki K.-i.T."/>
            <person name="Hayashi T."/>
            <person name="Toyoda A."/>
            <person name="Oliveira C."/>
            <person name="Osipova E."/>
            <person name="Leigh N.D."/>
            <person name="Simon A."/>
            <person name="Yun M.H."/>
        </authorList>
    </citation>
    <scope>NUCLEOTIDE SEQUENCE</scope>
    <source>
        <strain evidence="1">20211129_DDA</strain>
        <tissue evidence="1">Liver</tissue>
    </source>
</reference>
<organism evidence="1 2">
    <name type="scientific">Pleurodeles waltl</name>
    <name type="common">Iberian ribbed newt</name>
    <dbReference type="NCBI Taxonomy" id="8319"/>
    <lineage>
        <taxon>Eukaryota</taxon>
        <taxon>Metazoa</taxon>
        <taxon>Chordata</taxon>
        <taxon>Craniata</taxon>
        <taxon>Vertebrata</taxon>
        <taxon>Euteleostomi</taxon>
        <taxon>Amphibia</taxon>
        <taxon>Batrachia</taxon>
        <taxon>Caudata</taxon>
        <taxon>Salamandroidea</taxon>
        <taxon>Salamandridae</taxon>
        <taxon>Pleurodelinae</taxon>
        <taxon>Pleurodeles</taxon>
    </lineage>
</organism>
<evidence type="ECO:0000313" key="2">
    <source>
        <dbReference type="Proteomes" id="UP001066276"/>
    </source>
</evidence>
<keyword evidence="2" id="KW-1185">Reference proteome</keyword>
<sequence length="235" mass="25852">MQPEEVRDTLASVPTGKAPDTDRLTVAFYKAHQEIIFLHLVTVFEEMATDGCMSPNMREALLAVLLKPGKPAYHCSTYSPLSPMNVDAKLYAKFLANRLPPLLPHVIETDGKASELPAIYTRSTTGLMHVASDVTRKGGATKALQELGIVNVGDMFEEDRLRSWEKVQSVGAMVTPLIRFHYHRACAGMQEIFGNDLQEPPTVPVLIVISAELHAGSCYIQAVCHYTGGMKTRVI</sequence>
<dbReference type="EMBL" id="JANPWB010000014">
    <property type="protein sequence ID" value="KAJ1101097.1"/>
    <property type="molecule type" value="Genomic_DNA"/>
</dbReference>
<accession>A0AAV7MC43</accession>
<evidence type="ECO:0000313" key="1">
    <source>
        <dbReference type="EMBL" id="KAJ1101097.1"/>
    </source>
</evidence>
<comment type="caution">
    <text evidence="1">The sequence shown here is derived from an EMBL/GenBank/DDBJ whole genome shotgun (WGS) entry which is preliminary data.</text>
</comment>
<gene>
    <name evidence="1" type="ORF">NDU88_006170</name>
</gene>
<protein>
    <submittedName>
        <fullName evidence="1">Uncharacterized protein</fullName>
    </submittedName>
</protein>